<dbReference type="InterPro" id="IPR013217">
    <property type="entry name" value="Methyltransf_12"/>
</dbReference>
<dbReference type="InterPro" id="IPR016036">
    <property type="entry name" value="Malonyl_transacylase_ACP-bd"/>
</dbReference>
<proteinExistence type="predicted"/>
<dbReference type="InterPro" id="IPR014031">
    <property type="entry name" value="Ketoacyl_synth_C"/>
</dbReference>
<evidence type="ECO:0000313" key="13">
    <source>
        <dbReference type="EMBL" id="KAK4145171.1"/>
    </source>
</evidence>
<dbReference type="PROSITE" id="PS52019">
    <property type="entry name" value="PKS_MFAS_DH"/>
    <property type="match status" value="1"/>
</dbReference>
<keyword evidence="3" id="KW-0808">Transferase</keyword>
<dbReference type="SUPFAM" id="SSF52151">
    <property type="entry name" value="FabD/lysophospholipase-like"/>
    <property type="match status" value="1"/>
</dbReference>
<organism evidence="13 14">
    <name type="scientific">Dichotomopilus funicola</name>
    <dbReference type="NCBI Taxonomy" id="1934379"/>
    <lineage>
        <taxon>Eukaryota</taxon>
        <taxon>Fungi</taxon>
        <taxon>Dikarya</taxon>
        <taxon>Ascomycota</taxon>
        <taxon>Pezizomycotina</taxon>
        <taxon>Sordariomycetes</taxon>
        <taxon>Sordariomycetidae</taxon>
        <taxon>Sordariales</taxon>
        <taxon>Chaetomiaceae</taxon>
        <taxon>Dichotomopilus</taxon>
    </lineage>
</organism>
<dbReference type="InterPro" id="IPR011032">
    <property type="entry name" value="GroES-like_sf"/>
</dbReference>
<feature type="active site" description="Proton acceptor; for dehydratase activity" evidence="8">
    <location>
        <position position="1037"/>
    </location>
</feature>
<dbReference type="InterPro" id="IPR050091">
    <property type="entry name" value="PKS_NRPS_Biosynth_Enz"/>
</dbReference>
<dbReference type="InterPro" id="IPR016035">
    <property type="entry name" value="Acyl_Trfase/lysoPLipase"/>
</dbReference>
<dbReference type="Gene3D" id="3.90.180.10">
    <property type="entry name" value="Medium-chain alcohol dehydrogenases, catalytic domain"/>
    <property type="match status" value="1"/>
</dbReference>
<dbReference type="SMART" id="SM00825">
    <property type="entry name" value="PKS_KS"/>
    <property type="match status" value="1"/>
</dbReference>
<keyword evidence="4" id="KW-0521">NADP</keyword>
<dbReference type="Gene3D" id="3.40.50.150">
    <property type="entry name" value="Vaccinia Virus protein VP39"/>
    <property type="match status" value="1"/>
</dbReference>
<dbReference type="SUPFAM" id="SSF53901">
    <property type="entry name" value="Thiolase-like"/>
    <property type="match status" value="1"/>
</dbReference>
<protein>
    <submittedName>
        <fullName evidence="13">Polyketide synthase</fullName>
    </submittedName>
</protein>
<evidence type="ECO:0000256" key="4">
    <source>
        <dbReference type="ARBA" id="ARBA00022857"/>
    </source>
</evidence>
<feature type="region of interest" description="Disordered" evidence="9">
    <location>
        <begin position="1718"/>
        <end position="1741"/>
    </location>
</feature>
<dbReference type="GO" id="GO:0006633">
    <property type="term" value="P:fatty acid biosynthetic process"/>
    <property type="evidence" value="ECO:0007669"/>
    <property type="project" value="InterPro"/>
</dbReference>
<comment type="caution">
    <text evidence="13">The sequence shown here is derived from an EMBL/GenBank/DDBJ whole genome shotgun (WGS) entry which is preliminary data.</text>
</comment>
<dbReference type="SMART" id="SM00826">
    <property type="entry name" value="PKS_DH"/>
    <property type="match status" value="1"/>
</dbReference>
<accession>A0AAN6V7V4</accession>
<dbReference type="InterPro" id="IPR036736">
    <property type="entry name" value="ACP-like_sf"/>
</dbReference>
<evidence type="ECO:0000259" key="12">
    <source>
        <dbReference type="PROSITE" id="PS52019"/>
    </source>
</evidence>
<dbReference type="GeneID" id="87813378"/>
<feature type="domain" description="PKS/mFAS DH" evidence="12">
    <location>
        <begin position="1005"/>
        <end position="1323"/>
    </location>
</feature>
<keyword evidence="1" id="KW-0596">Phosphopantetheine</keyword>
<dbReference type="Pfam" id="PF00107">
    <property type="entry name" value="ADH_zinc_N"/>
    <property type="match status" value="1"/>
</dbReference>
<feature type="active site" description="Proton donor; for dehydratase activity" evidence="8">
    <location>
        <position position="1235"/>
    </location>
</feature>
<dbReference type="GO" id="GO:0004312">
    <property type="term" value="F:fatty acid synthase activity"/>
    <property type="evidence" value="ECO:0007669"/>
    <property type="project" value="TreeGrafter"/>
</dbReference>
<evidence type="ECO:0000256" key="7">
    <source>
        <dbReference type="ARBA" id="ARBA00023315"/>
    </source>
</evidence>
<reference evidence="13" key="1">
    <citation type="journal article" date="2023" name="Mol. Phylogenet. Evol.">
        <title>Genome-scale phylogeny and comparative genomics of the fungal order Sordariales.</title>
        <authorList>
            <person name="Hensen N."/>
            <person name="Bonometti L."/>
            <person name="Westerberg I."/>
            <person name="Brannstrom I.O."/>
            <person name="Guillou S."/>
            <person name="Cros-Aarteil S."/>
            <person name="Calhoun S."/>
            <person name="Haridas S."/>
            <person name="Kuo A."/>
            <person name="Mondo S."/>
            <person name="Pangilinan J."/>
            <person name="Riley R."/>
            <person name="LaButti K."/>
            <person name="Andreopoulos B."/>
            <person name="Lipzen A."/>
            <person name="Chen C."/>
            <person name="Yan M."/>
            <person name="Daum C."/>
            <person name="Ng V."/>
            <person name="Clum A."/>
            <person name="Steindorff A."/>
            <person name="Ohm R.A."/>
            <person name="Martin F."/>
            <person name="Silar P."/>
            <person name="Natvig D.O."/>
            <person name="Lalanne C."/>
            <person name="Gautier V."/>
            <person name="Ament-Velasquez S.L."/>
            <person name="Kruys A."/>
            <person name="Hutchinson M.I."/>
            <person name="Powell A.J."/>
            <person name="Barry K."/>
            <person name="Miller A.N."/>
            <person name="Grigoriev I.V."/>
            <person name="Debuchy R."/>
            <person name="Gladieux P."/>
            <person name="Hiltunen Thoren M."/>
            <person name="Johannesson H."/>
        </authorList>
    </citation>
    <scope>NUCLEOTIDE SEQUENCE</scope>
    <source>
        <strain evidence="13">CBS 141.50</strain>
    </source>
</reference>
<evidence type="ECO:0000256" key="2">
    <source>
        <dbReference type="ARBA" id="ARBA00022553"/>
    </source>
</evidence>
<dbReference type="InterPro" id="IPR032821">
    <property type="entry name" value="PKS_assoc"/>
</dbReference>
<dbReference type="Gene3D" id="3.40.47.10">
    <property type="match status" value="1"/>
</dbReference>
<dbReference type="SUPFAM" id="SSF51735">
    <property type="entry name" value="NAD(P)-binding Rossmann-fold domains"/>
    <property type="match status" value="2"/>
</dbReference>
<dbReference type="InterPro" id="IPR020841">
    <property type="entry name" value="PKS_Beta-ketoAc_synthase_dom"/>
</dbReference>
<dbReference type="EMBL" id="MU853571">
    <property type="protein sequence ID" value="KAK4145171.1"/>
    <property type="molecule type" value="Genomic_DNA"/>
</dbReference>
<dbReference type="Pfam" id="PF08659">
    <property type="entry name" value="KR"/>
    <property type="match status" value="1"/>
</dbReference>
<dbReference type="PANTHER" id="PTHR43775">
    <property type="entry name" value="FATTY ACID SYNTHASE"/>
    <property type="match status" value="1"/>
</dbReference>
<dbReference type="InterPro" id="IPR020806">
    <property type="entry name" value="PKS_PP-bd"/>
</dbReference>
<dbReference type="InterPro" id="IPR013968">
    <property type="entry name" value="PKS_KR"/>
</dbReference>
<keyword evidence="5" id="KW-0560">Oxidoreductase</keyword>
<dbReference type="InterPro" id="IPR049551">
    <property type="entry name" value="PKS_DH_C"/>
</dbReference>
<dbReference type="SUPFAM" id="SSF50129">
    <property type="entry name" value="GroES-like"/>
    <property type="match status" value="1"/>
</dbReference>
<evidence type="ECO:0000313" key="14">
    <source>
        <dbReference type="Proteomes" id="UP001302676"/>
    </source>
</evidence>
<dbReference type="InterPro" id="IPR013149">
    <property type="entry name" value="ADH-like_C"/>
</dbReference>
<keyword evidence="6" id="KW-0511">Multifunctional enzyme</keyword>
<dbReference type="SMART" id="SM00827">
    <property type="entry name" value="PKS_AT"/>
    <property type="match status" value="1"/>
</dbReference>
<dbReference type="Gene3D" id="1.10.1200.10">
    <property type="entry name" value="ACP-like"/>
    <property type="match status" value="1"/>
</dbReference>
<feature type="domain" description="Carrier" evidence="10">
    <location>
        <begin position="2636"/>
        <end position="2714"/>
    </location>
</feature>
<dbReference type="InterPro" id="IPR014043">
    <property type="entry name" value="Acyl_transferase_dom"/>
</dbReference>
<dbReference type="InterPro" id="IPR036291">
    <property type="entry name" value="NAD(P)-bd_dom_sf"/>
</dbReference>
<feature type="region of interest" description="Disordered" evidence="9">
    <location>
        <begin position="1766"/>
        <end position="1785"/>
    </location>
</feature>
<evidence type="ECO:0000256" key="6">
    <source>
        <dbReference type="ARBA" id="ARBA00023268"/>
    </source>
</evidence>
<dbReference type="GO" id="GO:0044550">
    <property type="term" value="P:secondary metabolite biosynthetic process"/>
    <property type="evidence" value="ECO:0007669"/>
    <property type="project" value="TreeGrafter"/>
</dbReference>
<dbReference type="Pfam" id="PF02801">
    <property type="entry name" value="Ketoacyl-synt_C"/>
    <property type="match status" value="1"/>
</dbReference>
<reference evidence="13" key="2">
    <citation type="submission" date="2023-05" db="EMBL/GenBank/DDBJ databases">
        <authorList>
            <consortium name="Lawrence Berkeley National Laboratory"/>
            <person name="Steindorff A."/>
            <person name="Hensen N."/>
            <person name="Bonometti L."/>
            <person name="Westerberg I."/>
            <person name="Brannstrom I.O."/>
            <person name="Guillou S."/>
            <person name="Cros-Aarteil S."/>
            <person name="Calhoun S."/>
            <person name="Haridas S."/>
            <person name="Kuo A."/>
            <person name="Mondo S."/>
            <person name="Pangilinan J."/>
            <person name="Riley R."/>
            <person name="Labutti K."/>
            <person name="Andreopoulos B."/>
            <person name="Lipzen A."/>
            <person name="Chen C."/>
            <person name="Yanf M."/>
            <person name="Daum C."/>
            <person name="Ng V."/>
            <person name="Clum A."/>
            <person name="Ohm R."/>
            <person name="Martin F."/>
            <person name="Silar P."/>
            <person name="Natvig D."/>
            <person name="Lalanne C."/>
            <person name="Gautier V."/>
            <person name="Ament-Velasquez S.L."/>
            <person name="Kruys A."/>
            <person name="Hutchinson M.I."/>
            <person name="Powell A.J."/>
            <person name="Barry K."/>
            <person name="Miller A.N."/>
            <person name="Grigoriev I.V."/>
            <person name="Debuchy R."/>
            <person name="Gladieux P."/>
            <person name="Thoren M.H."/>
            <person name="Johannesson H."/>
        </authorList>
    </citation>
    <scope>NUCLEOTIDE SEQUENCE</scope>
    <source>
        <strain evidence="13">CBS 141.50</strain>
    </source>
</reference>
<dbReference type="PANTHER" id="PTHR43775:SF29">
    <property type="entry name" value="ASPERFURANONE POLYKETIDE SYNTHASE AFOG-RELATED"/>
    <property type="match status" value="1"/>
</dbReference>
<evidence type="ECO:0000256" key="9">
    <source>
        <dbReference type="SAM" id="MobiDB-lite"/>
    </source>
</evidence>
<dbReference type="Pfam" id="PF00698">
    <property type="entry name" value="Acyl_transf_1"/>
    <property type="match status" value="1"/>
</dbReference>
<dbReference type="Gene3D" id="3.40.50.720">
    <property type="entry name" value="NAD(P)-binding Rossmann-like Domain"/>
    <property type="match status" value="2"/>
</dbReference>
<dbReference type="InterPro" id="IPR018201">
    <property type="entry name" value="Ketoacyl_synth_AS"/>
</dbReference>
<dbReference type="SMART" id="SM00823">
    <property type="entry name" value="PKS_PP"/>
    <property type="match status" value="1"/>
</dbReference>
<dbReference type="CDD" id="cd00833">
    <property type="entry name" value="PKS"/>
    <property type="match status" value="1"/>
</dbReference>
<dbReference type="SUPFAM" id="SSF47336">
    <property type="entry name" value="ACP-like"/>
    <property type="match status" value="1"/>
</dbReference>
<feature type="region of interest" description="C-terminal hotdog fold" evidence="8">
    <location>
        <begin position="1175"/>
        <end position="1323"/>
    </location>
</feature>
<dbReference type="InterPro" id="IPR009081">
    <property type="entry name" value="PP-bd_ACP"/>
</dbReference>
<dbReference type="Gene3D" id="3.10.129.110">
    <property type="entry name" value="Polyketide synthase dehydratase"/>
    <property type="match status" value="1"/>
</dbReference>
<dbReference type="CDD" id="cd02440">
    <property type="entry name" value="AdoMet_MTases"/>
    <property type="match status" value="1"/>
</dbReference>
<dbReference type="InterPro" id="IPR042104">
    <property type="entry name" value="PKS_dehydratase_sf"/>
</dbReference>
<feature type="region of interest" description="Disordered" evidence="9">
    <location>
        <begin position="949"/>
        <end position="968"/>
    </location>
</feature>
<evidence type="ECO:0000256" key="8">
    <source>
        <dbReference type="PROSITE-ProRule" id="PRU01363"/>
    </source>
</evidence>
<dbReference type="Pfam" id="PF00109">
    <property type="entry name" value="ketoacyl-synt"/>
    <property type="match status" value="1"/>
</dbReference>
<dbReference type="CDD" id="cd05195">
    <property type="entry name" value="enoyl_red"/>
    <property type="match status" value="1"/>
</dbReference>
<keyword evidence="14" id="KW-1185">Reference proteome</keyword>
<evidence type="ECO:0000256" key="5">
    <source>
        <dbReference type="ARBA" id="ARBA00023002"/>
    </source>
</evidence>
<dbReference type="InterPro" id="IPR020843">
    <property type="entry name" value="ER"/>
</dbReference>
<dbReference type="GO" id="GO:0004315">
    <property type="term" value="F:3-oxoacyl-[acyl-carrier-protein] synthase activity"/>
    <property type="evidence" value="ECO:0007669"/>
    <property type="project" value="InterPro"/>
</dbReference>
<dbReference type="Pfam" id="PF23297">
    <property type="entry name" value="ACP_SdgA_C"/>
    <property type="match status" value="1"/>
</dbReference>
<dbReference type="Pfam" id="PF08242">
    <property type="entry name" value="Methyltransf_12"/>
    <property type="match status" value="1"/>
</dbReference>
<dbReference type="InterPro" id="IPR016039">
    <property type="entry name" value="Thiolase-like"/>
</dbReference>
<dbReference type="SUPFAM" id="SSF55048">
    <property type="entry name" value="Probable ACP-binding domain of malonyl-CoA ACP transacylase"/>
    <property type="match status" value="1"/>
</dbReference>
<dbReference type="RefSeq" id="XP_062638542.1">
    <property type="nucleotide sequence ID" value="XM_062776765.1"/>
</dbReference>
<dbReference type="SMART" id="SM00822">
    <property type="entry name" value="PKS_KR"/>
    <property type="match status" value="1"/>
</dbReference>
<dbReference type="Gene3D" id="3.40.366.10">
    <property type="entry name" value="Malonyl-Coenzyme A Acyl Carrier Protein, domain 2"/>
    <property type="match status" value="1"/>
</dbReference>
<keyword evidence="7" id="KW-0012">Acyltransferase</keyword>
<dbReference type="GO" id="GO:0016491">
    <property type="term" value="F:oxidoreductase activity"/>
    <property type="evidence" value="ECO:0007669"/>
    <property type="project" value="UniProtKB-KW"/>
</dbReference>
<dbReference type="Proteomes" id="UP001302676">
    <property type="component" value="Unassembled WGS sequence"/>
</dbReference>
<dbReference type="InterPro" id="IPR020807">
    <property type="entry name" value="PKS_DH"/>
</dbReference>
<dbReference type="PROSITE" id="PS00012">
    <property type="entry name" value="PHOSPHOPANTETHEINE"/>
    <property type="match status" value="1"/>
</dbReference>
<evidence type="ECO:0000256" key="3">
    <source>
        <dbReference type="ARBA" id="ARBA00022679"/>
    </source>
</evidence>
<dbReference type="PROSITE" id="PS52004">
    <property type="entry name" value="KS3_2"/>
    <property type="match status" value="1"/>
</dbReference>
<dbReference type="Pfam" id="PF16197">
    <property type="entry name" value="KAsynt_C_assoc"/>
    <property type="match status" value="1"/>
</dbReference>
<dbReference type="SUPFAM" id="SSF53335">
    <property type="entry name" value="S-adenosyl-L-methionine-dependent methyltransferases"/>
    <property type="match status" value="1"/>
</dbReference>
<dbReference type="InterPro" id="IPR001227">
    <property type="entry name" value="Ac_transferase_dom_sf"/>
</dbReference>
<dbReference type="GO" id="GO:0031177">
    <property type="term" value="F:phosphopantetheine binding"/>
    <property type="evidence" value="ECO:0007669"/>
    <property type="project" value="InterPro"/>
</dbReference>
<dbReference type="PROSITE" id="PS50075">
    <property type="entry name" value="CARRIER"/>
    <property type="match status" value="1"/>
</dbReference>
<sequence>MVKTYGRTRPAALLDDIAIVGYAFKLPQNIHDDSSFWEVLEKRRNMRSDWPESRLNAASFSNDNNHKSDFQRQGGYFLSEDPGAFDAPFFSVTAKEAAAMDPMQRWTLETSYHAFENAGMPSETLKGSQTAVFSASMLEDYARMAAMDPDNTERTAVTGSTVACVVPNRVSWYFDLRGPSIHVNTACSSALSAVDMACKSLQAGDASCALVTGANLLLDPGVFQVLSSGGFLSPDGRCYSFDERANGYARGEGFLALVLKPVTAAVRDGDMIRAVIRSIGSNQDGHTPVLTQPSAESQELLIRHVYQRAGLPFDQTRYVEAHGTGTKVGDPIETRAIGRVFGNCRSLEEPLFVGSIKANMGHLEGASALASIIKAILILEKGVIPGQALLEKVNPDIDVDSYHLAFPTETTPWPSSGLRRVSVNSFGFGGSNSHIILDDAMSYLQQRGLHGNHHCTISDLDGGSGRGDGASTPISTVLQLPKLLVWSAADEAALKRMTQAYMSYSYNDSYYEDDRVTGRVAFGHSKLARLAHTLSERRSRMLWRSFSVAMDGAETEGHQQQQQQLTSSKPVRSSAEVGLGFVFTGQGAQYATMGSDLCRYPVFYATLRQVDRVYRSLGAPWSSVSDALRSPENIDKPEYSQPLTTAVQVALVDLLKSFDVTPKAVVGHSSGEIAAAYAVGALSLESACRVAFFRGQLAGKLRNSSISNDNTNTNASSSTPGAMLSVNLAEDQVADYLSKIFDVPDAIAIKSVCVACVNSPLNCTLSGPEAAIDAVKAQADRDSIFAQKLRTGVAYHSPSMLAIADEYLLLMKKKGLEGDAAALAASAETATAATTIPMVSSVTGKVAKAAELIQPEYWVRNMVSPVRFANAVRLLVSSSSFEHVTDLIEVGPHPALRRPVQDSISAERQQQQIRYASVLHRSRPAPETLVELMGQLFCSGHGVSVSAVNRGGKEEEHAEEEEESKLPEPPLLLDCPSYPFDHSHRYWAESRLSRDFRLRGAVQGGDCLGVRVSDWNPLAPRWRNFLSVESTPWIGHHKVSAGMLMMAIEAVQQQLADVDDRTVLGYQFERADFLHPILVPNTWEERTETQVHLQPLAAGKEEQQQQHSFDVAIFSYARSGSSGSSSSSNSSSSSIGQWSECFHGRVTVEYTDGDKQMADDEGVRELMTRAETGCKLPVDSQVFYHDAAEQGLQYGDWFQLLRDIRWDGDKTAVAHLDVSRERYQTGSLVHPALLDTAFHVLRASAGQQAAANVPVRLEKAWFAAAGWQQQKRPNNSGASAVTPVRWLATSNGSTKTNAGEQGTLYALATDGTVLCAIGKAVTKAVTAAVSKNAAESSAEIKNSNNKKKLLYGIEWKPQLSLLEPQQLARICSANVQPRDETTVVANHAKLCAALDLVAVRTLQRIDRSKIPANHLARHVDWMEHHTTTLTPARRQEGKTITDADLEARLLEVDAALPAWRLYTACARQLGSILAGDVDPLQVVFESDLAQAFYADLFLNLCADGRLTNFLDLASHENPAMRILEVGAGTGGMTGHVLKALQAREVRTGAPSFAQYMYTDISPVFFERARSRWPDLVEHGRMTFKTLDLGRSVESQGFEAGSYDMVIAASVLHATPYIEDTLRNVRATLKPGGRLVLVEVVNPADIATNFMAGLVPGWWVAREEWRPHSAAVSEPMWDKLLRANGFSGNDVLLRDYRSEECHIMSVLVSTAVSTTTDLSAAAAAAAPPPPPPELEPKPEQDRSPRIVIVVDEGASDQQLQVASAVGSLVGRPGPDSKQQQQPKPTISSIAADELSDALVGLTEDDAVICIAEVCGRPLLAGLSDRHYASLQLLVKHSPRLLWVTAPTSRDDPLAAHYSAAQGFLRSVRAEQEQERIRFVNLTIEIEDGSGSDSTAHADIIAKTFQVSFAPSLSGRPSSSKEVEYVLRNGVLMTGRAVENVDGNQALQSLLQPQPRKVAWADTSAMQLSARSPDNAGNDAPGVGHLSFVQDLSHSSNSDIAPDEVEIEAKAWSLGQGDEQVSGSGPTTTSCAGIITRVGSNCSPSSLLQPGDHVCVVLPLGSFHMSKYLRAHHTAVARVPPRDKASFEAATASLVPGLTAYHALVNVAHLQPGMSILIHHAAAEGEGVAQMAVQIAKRHGVDRIFATFSSPDEKKLLLAKKLGIQPEHIFPRRPAAAFARGVMRLTQGAGVSVVFNCALLGEDALLASCECLAPGGRFVEVGNRGNIAAGTALPMSVFAKNISFSAVQLGRGDLHGEVVGRLTKTMVQLLGEGSIQPLQPGHVVDVSRINEALRPIQGSSGAAEAASGPVVVRARDQDVISYLEKQERHWTFDEKASYFIAGGSGGLSREIIRWMADRGAKHIVMASRSGGTSDAAQELVAELRARHVNVLAAQCDVASESSLAGVLEQCARSDMPPIKGCINAAMVLQDAIFQDSMTYAQWDLGVRTKVQTSYNLHRLLPQNLDFFLLLSSLAGVVGQMASANYAAGCSFQDALARHRLARGQRALSLDIGWMKNIGIIAETEAYQRQRQRADDMQPIDASELLGLLTLCLDPTSPLPAPAHGQPEQVLFGLRTPADLVARGRAVPALLGRPLFAAFSYDPAAAKTTRTGQQPSSSGAASVVVNDSALFREAAVGSRERAQVVRRALAKKLARAMSIAPEDVEPSKPLSAYGVDSLMAVELRNWFAKEFGANVAVFDIMGRVSIAKIADLVSARSSFK</sequence>
<evidence type="ECO:0000256" key="1">
    <source>
        <dbReference type="ARBA" id="ARBA00022450"/>
    </source>
</evidence>
<evidence type="ECO:0000259" key="10">
    <source>
        <dbReference type="PROSITE" id="PS50075"/>
    </source>
</evidence>
<evidence type="ECO:0000259" key="11">
    <source>
        <dbReference type="PROSITE" id="PS52004"/>
    </source>
</evidence>
<feature type="domain" description="Ketosynthase family 3 (KS3)" evidence="11">
    <location>
        <begin position="14"/>
        <end position="439"/>
    </location>
</feature>
<dbReference type="InterPro" id="IPR006162">
    <property type="entry name" value="Ppantetheine_attach_site"/>
</dbReference>
<dbReference type="InterPro" id="IPR049900">
    <property type="entry name" value="PKS_mFAS_DH"/>
</dbReference>
<feature type="region of interest" description="N-terminal hotdog fold" evidence="8">
    <location>
        <begin position="1005"/>
        <end position="1153"/>
    </location>
</feature>
<dbReference type="InterPro" id="IPR029063">
    <property type="entry name" value="SAM-dependent_MTases_sf"/>
</dbReference>
<dbReference type="Pfam" id="PF14765">
    <property type="entry name" value="PS-DH"/>
    <property type="match status" value="1"/>
</dbReference>
<dbReference type="PROSITE" id="PS00606">
    <property type="entry name" value="KS3_1"/>
    <property type="match status" value="1"/>
</dbReference>
<keyword evidence="2" id="KW-0597">Phosphoprotein</keyword>
<dbReference type="InterPro" id="IPR057326">
    <property type="entry name" value="KR_dom"/>
</dbReference>
<dbReference type="SMART" id="SM00829">
    <property type="entry name" value="PKS_ER"/>
    <property type="match status" value="1"/>
</dbReference>
<dbReference type="InterPro" id="IPR014030">
    <property type="entry name" value="Ketoacyl_synth_N"/>
</dbReference>
<gene>
    <name evidence="13" type="ORF">C8A04DRAFT_10930</name>
</gene>
<name>A0AAN6V7V4_9PEZI</name>
<feature type="compositionally biased region" description="Polar residues" evidence="9">
    <location>
        <begin position="1775"/>
        <end position="1785"/>
    </location>
</feature>